<dbReference type="Proteomes" id="UP001162483">
    <property type="component" value="Unassembled WGS sequence"/>
</dbReference>
<sequence length="127" mass="13446">GTVQDTGGQCTQRGQFRTRVDTVGQCAQQGQFRTLTRQAAADRNDERSAFQGQPVISRQQQLPGHSTADGFQGQAATDSVQGPSAAAPRTFSSRQSPGTRSHGQCSGSLSSSSQGTQQRRLMQSCGD</sequence>
<name>A0ABN9AXS5_9NEOB</name>
<reference evidence="2" key="1">
    <citation type="submission" date="2023-05" db="EMBL/GenBank/DDBJ databases">
        <authorList>
            <person name="Stuckert A."/>
        </authorList>
    </citation>
    <scope>NUCLEOTIDE SEQUENCE</scope>
</reference>
<proteinExistence type="predicted"/>
<evidence type="ECO:0000313" key="2">
    <source>
        <dbReference type="EMBL" id="CAI9539301.1"/>
    </source>
</evidence>
<comment type="caution">
    <text evidence="2">The sequence shown here is derived from an EMBL/GenBank/DDBJ whole genome shotgun (WGS) entry which is preliminary data.</text>
</comment>
<feature type="region of interest" description="Disordered" evidence="1">
    <location>
        <begin position="37"/>
        <end position="127"/>
    </location>
</feature>
<accession>A0ABN9AXS5</accession>
<dbReference type="EMBL" id="CATNWA010001168">
    <property type="protein sequence ID" value="CAI9539301.1"/>
    <property type="molecule type" value="Genomic_DNA"/>
</dbReference>
<feature type="non-terminal residue" evidence="2">
    <location>
        <position position="1"/>
    </location>
</feature>
<evidence type="ECO:0000256" key="1">
    <source>
        <dbReference type="SAM" id="MobiDB-lite"/>
    </source>
</evidence>
<gene>
    <name evidence="2" type="ORF">SPARVUS_LOCUS1576126</name>
</gene>
<feature type="compositionally biased region" description="Polar residues" evidence="1">
    <location>
        <begin position="90"/>
        <end position="99"/>
    </location>
</feature>
<evidence type="ECO:0000313" key="3">
    <source>
        <dbReference type="Proteomes" id="UP001162483"/>
    </source>
</evidence>
<feature type="compositionally biased region" description="Low complexity" evidence="1">
    <location>
        <begin position="101"/>
        <end position="118"/>
    </location>
</feature>
<feature type="compositionally biased region" description="Polar residues" evidence="1">
    <location>
        <begin position="50"/>
        <end position="64"/>
    </location>
</feature>
<feature type="non-terminal residue" evidence="2">
    <location>
        <position position="127"/>
    </location>
</feature>
<evidence type="ECO:0008006" key="4">
    <source>
        <dbReference type="Google" id="ProtNLM"/>
    </source>
</evidence>
<protein>
    <recommendedName>
        <fullName evidence="4">Androgen receptor</fullName>
    </recommendedName>
</protein>
<organism evidence="2 3">
    <name type="scientific">Staurois parvus</name>
    <dbReference type="NCBI Taxonomy" id="386267"/>
    <lineage>
        <taxon>Eukaryota</taxon>
        <taxon>Metazoa</taxon>
        <taxon>Chordata</taxon>
        <taxon>Craniata</taxon>
        <taxon>Vertebrata</taxon>
        <taxon>Euteleostomi</taxon>
        <taxon>Amphibia</taxon>
        <taxon>Batrachia</taxon>
        <taxon>Anura</taxon>
        <taxon>Neobatrachia</taxon>
        <taxon>Ranoidea</taxon>
        <taxon>Ranidae</taxon>
        <taxon>Staurois</taxon>
    </lineage>
</organism>
<keyword evidence="3" id="KW-1185">Reference proteome</keyword>